<keyword evidence="3" id="KW-1185">Reference proteome</keyword>
<organism evidence="2 3">
    <name type="scientific">Mucilaginibacter gossypiicola</name>
    <dbReference type="NCBI Taxonomy" id="551995"/>
    <lineage>
        <taxon>Bacteria</taxon>
        <taxon>Pseudomonadati</taxon>
        <taxon>Bacteroidota</taxon>
        <taxon>Sphingobacteriia</taxon>
        <taxon>Sphingobacteriales</taxon>
        <taxon>Sphingobacteriaceae</taxon>
        <taxon>Mucilaginibacter</taxon>
    </lineage>
</organism>
<reference evidence="3" key="1">
    <citation type="submission" date="2016-10" db="EMBL/GenBank/DDBJ databases">
        <authorList>
            <person name="Varghese N."/>
            <person name="Submissions S."/>
        </authorList>
    </citation>
    <scope>NUCLEOTIDE SEQUENCE [LARGE SCALE GENOMIC DNA]</scope>
    <source>
        <strain evidence="3">Gh-48</strain>
    </source>
</reference>
<feature type="signal peptide" evidence="1">
    <location>
        <begin position="1"/>
        <end position="19"/>
    </location>
</feature>
<dbReference type="Proteomes" id="UP000198942">
    <property type="component" value="Unassembled WGS sequence"/>
</dbReference>
<feature type="chain" id="PRO_5011674788" evidence="1">
    <location>
        <begin position="20"/>
        <end position="221"/>
    </location>
</feature>
<keyword evidence="1" id="KW-0732">Signal</keyword>
<protein>
    <submittedName>
        <fullName evidence="2">Uncharacterized protein</fullName>
    </submittedName>
</protein>
<evidence type="ECO:0000313" key="2">
    <source>
        <dbReference type="EMBL" id="SEO10154.1"/>
    </source>
</evidence>
<evidence type="ECO:0000256" key="1">
    <source>
        <dbReference type="SAM" id="SignalP"/>
    </source>
</evidence>
<gene>
    <name evidence="2" type="ORF">SAMN05192574_105306</name>
</gene>
<name>A0A1H8LYD1_9SPHI</name>
<dbReference type="STRING" id="551995.SAMN05192574_105306"/>
<dbReference type="OrthoDB" id="1243758at2"/>
<dbReference type="AlphaFoldDB" id="A0A1H8LYD1"/>
<sequence length="221" mass="24841">MKMIFIVLWAFILTEGANAQKAVFDSKHYQSVVANAAVRSSAETTHQQYLAKINTDIDNLNTNAGSVVLAQDMIYRSLSNVNAVLKDGLEVKYMLFIVSDIGSYISQSLVLVKADPFLLVFANGMTDEMRKRAAALVSDVSGFVLKEGGNMLADYNARDELLHKVITQLQIIDGLAFGCWKAMFWARQNGFLKSINPFRDFINHDRDYVTQIIRNAKYLKE</sequence>
<evidence type="ECO:0000313" key="3">
    <source>
        <dbReference type="Proteomes" id="UP000198942"/>
    </source>
</evidence>
<proteinExistence type="predicted"/>
<dbReference type="EMBL" id="FOCL01000005">
    <property type="protein sequence ID" value="SEO10154.1"/>
    <property type="molecule type" value="Genomic_DNA"/>
</dbReference>
<accession>A0A1H8LYD1</accession>
<dbReference type="RefSeq" id="WP_091212152.1">
    <property type="nucleotide sequence ID" value="NZ_FOCL01000005.1"/>
</dbReference>